<feature type="region of interest" description="Disordered" evidence="3">
    <location>
        <begin position="1"/>
        <end position="29"/>
    </location>
</feature>
<dbReference type="EMBL" id="JAEHOE010000043">
    <property type="protein sequence ID" value="KAG2492708.1"/>
    <property type="molecule type" value="Genomic_DNA"/>
</dbReference>
<keyword evidence="1" id="KW-0560">Oxidoreductase</keyword>
<proteinExistence type="predicted"/>
<dbReference type="GO" id="GO:0071949">
    <property type="term" value="F:FAD binding"/>
    <property type="evidence" value="ECO:0007669"/>
    <property type="project" value="InterPro"/>
</dbReference>
<accession>A0A835XYQ0</accession>
<protein>
    <recommendedName>
        <fullName evidence="4">FAD-binding domain-containing protein</fullName>
    </recommendedName>
</protein>
<evidence type="ECO:0000256" key="1">
    <source>
        <dbReference type="ARBA" id="ARBA00023002"/>
    </source>
</evidence>
<evidence type="ECO:0000259" key="4">
    <source>
        <dbReference type="Pfam" id="PF01494"/>
    </source>
</evidence>
<dbReference type="PANTHER" id="PTHR13789">
    <property type="entry name" value="MONOOXYGENASE"/>
    <property type="match status" value="1"/>
</dbReference>
<dbReference type="Pfam" id="PF01494">
    <property type="entry name" value="FAD_binding_3"/>
    <property type="match status" value="2"/>
</dbReference>
<evidence type="ECO:0000313" key="5">
    <source>
        <dbReference type="EMBL" id="KAG2492708.1"/>
    </source>
</evidence>
<dbReference type="InterPro" id="IPR050493">
    <property type="entry name" value="FAD-dep_Monooxygenase_BioMet"/>
</dbReference>
<dbReference type="OrthoDB" id="538512at2759"/>
<comment type="caution">
    <text evidence="5">The sequence shown here is derived from an EMBL/GenBank/DDBJ whole genome shotgun (WGS) entry which is preliminary data.</text>
</comment>
<keyword evidence="6" id="KW-1185">Reference proteome</keyword>
<dbReference type="InterPro" id="IPR036188">
    <property type="entry name" value="FAD/NAD-bd_sf"/>
</dbReference>
<evidence type="ECO:0000256" key="3">
    <source>
        <dbReference type="SAM" id="MobiDB-lite"/>
    </source>
</evidence>
<dbReference type="SUPFAM" id="SSF51905">
    <property type="entry name" value="FAD/NAD(P)-binding domain"/>
    <property type="match status" value="1"/>
</dbReference>
<dbReference type="Gene3D" id="3.50.50.60">
    <property type="entry name" value="FAD/NAD(P)-binding domain"/>
    <property type="match status" value="1"/>
</dbReference>
<gene>
    <name evidence="5" type="ORF">HYH03_009121</name>
</gene>
<evidence type="ECO:0000313" key="6">
    <source>
        <dbReference type="Proteomes" id="UP000612055"/>
    </source>
</evidence>
<evidence type="ECO:0000256" key="2">
    <source>
        <dbReference type="ARBA" id="ARBA00023033"/>
    </source>
</evidence>
<dbReference type="AlphaFoldDB" id="A0A835XYQ0"/>
<dbReference type="PRINTS" id="PR00420">
    <property type="entry name" value="RNGMNOXGNASE"/>
</dbReference>
<reference evidence="5" key="1">
    <citation type="journal article" date="2020" name="bioRxiv">
        <title>Comparative genomics of Chlamydomonas.</title>
        <authorList>
            <person name="Craig R.J."/>
            <person name="Hasan A.R."/>
            <person name="Ness R.W."/>
            <person name="Keightley P.D."/>
        </authorList>
    </citation>
    <scope>NUCLEOTIDE SEQUENCE</scope>
    <source>
        <strain evidence="5">CCAP 11/70</strain>
    </source>
</reference>
<keyword evidence="2" id="KW-0503">Monooxygenase</keyword>
<dbReference type="InterPro" id="IPR002938">
    <property type="entry name" value="FAD-bd"/>
</dbReference>
<name>A0A835XYQ0_9CHLO</name>
<dbReference type="GO" id="GO:0004497">
    <property type="term" value="F:monooxygenase activity"/>
    <property type="evidence" value="ECO:0007669"/>
    <property type="project" value="UniProtKB-KW"/>
</dbReference>
<organism evidence="5 6">
    <name type="scientific">Edaphochlamys debaryana</name>
    <dbReference type="NCBI Taxonomy" id="47281"/>
    <lineage>
        <taxon>Eukaryota</taxon>
        <taxon>Viridiplantae</taxon>
        <taxon>Chlorophyta</taxon>
        <taxon>core chlorophytes</taxon>
        <taxon>Chlorophyceae</taxon>
        <taxon>CS clade</taxon>
        <taxon>Chlamydomonadales</taxon>
        <taxon>Chlamydomonadales incertae sedis</taxon>
        <taxon>Edaphochlamys</taxon>
    </lineage>
</organism>
<dbReference type="PANTHER" id="PTHR13789:SF309">
    <property type="entry name" value="PUTATIVE (AFU_ORTHOLOGUE AFUA_6G14510)-RELATED"/>
    <property type="match status" value="1"/>
</dbReference>
<feature type="domain" description="FAD-binding" evidence="4">
    <location>
        <begin position="47"/>
        <end position="239"/>
    </location>
</feature>
<dbReference type="Proteomes" id="UP000612055">
    <property type="component" value="Unassembled WGS sequence"/>
</dbReference>
<sequence>MPSVNTRTSGLRRGGFGWPTLDVSRHSRSQPSRVAAAASSGPVDDDLDVAIVGGGPAGLAAAAALLRAAPGVKLRVFEAAPSYREQGAGVLVQANGGRALEALDPRLMHQLVSYGTIISGMVPYNDTTGEKLPWVTGLNPMADVDAVGFANVLVLWNDIRRILYDALPPGTVQFGGRVIQVVPPEDWDEDDHSQEQDPFTLRVADASAPPGSPSPLASVRARCVVAADGYFSRTRRAFDGEAGAPAFHRMALWRGSLSREELAAAGSALPDAFNPAVNPEGLRCNHFWSPATPQQPPTGPPPRGIMIFPAGPLEGGSAASLLEGDAARLVWNVWLGGADEAAVAEADGKPAADGSVHTAGTQGGASLARCLAANAHLPPDLRALLAATPPERVTEHGLYMHPLEGFVQGAWARGRLVLLGDAAHTAPPDGQGANLALEDAVVLGEAVRAHGLGAEAFAAWEALRQPRVTAILGDKTPTATVRMPLIRTAAFEPLWSAAGLEAAGSLPPGVAAEARQAGAAAAAAAGAAAEGEAAAQAAATAAERKVILDWSAGVVRSLVAAKVEGRDMLASGPRPEGMYRIR</sequence>
<feature type="domain" description="FAD-binding" evidence="4">
    <location>
        <begin position="403"/>
        <end position="448"/>
    </location>
</feature>